<dbReference type="Proteomes" id="UP001062846">
    <property type="component" value="Chromosome 11"/>
</dbReference>
<dbReference type="EMBL" id="CM046398">
    <property type="protein sequence ID" value="KAI8530265.1"/>
    <property type="molecule type" value="Genomic_DNA"/>
</dbReference>
<comment type="caution">
    <text evidence="1">The sequence shown here is derived from an EMBL/GenBank/DDBJ whole genome shotgun (WGS) entry which is preliminary data.</text>
</comment>
<organism evidence="1 2">
    <name type="scientific">Rhododendron molle</name>
    <name type="common">Chinese azalea</name>
    <name type="synonym">Azalea mollis</name>
    <dbReference type="NCBI Taxonomy" id="49168"/>
    <lineage>
        <taxon>Eukaryota</taxon>
        <taxon>Viridiplantae</taxon>
        <taxon>Streptophyta</taxon>
        <taxon>Embryophyta</taxon>
        <taxon>Tracheophyta</taxon>
        <taxon>Spermatophyta</taxon>
        <taxon>Magnoliopsida</taxon>
        <taxon>eudicotyledons</taxon>
        <taxon>Gunneridae</taxon>
        <taxon>Pentapetalae</taxon>
        <taxon>asterids</taxon>
        <taxon>Ericales</taxon>
        <taxon>Ericaceae</taxon>
        <taxon>Ericoideae</taxon>
        <taxon>Rhodoreae</taxon>
        <taxon>Rhododendron</taxon>
    </lineage>
</organism>
<proteinExistence type="predicted"/>
<keyword evidence="2" id="KW-1185">Reference proteome</keyword>
<sequence length="127" mass="14695">MNIIHRPRSDNKFPDALTMLGAKTKFDEEKMTIEILKRIEPSIIDELGARRQEDWCDPILNQLVSRKGTLPIAEVAQFTVLCGELYYRGPQGWLVRCIGPGEAKTLRQIHNKTWGESEISLYRRVQR</sequence>
<name>A0ACC0LNR6_RHOML</name>
<evidence type="ECO:0000313" key="2">
    <source>
        <dbReference type="Proteomes" id="UP001062846"/>
    </source>
</evidence>
<accession>A0ACC0LNR6</accession>
<protein>
    <submittedName>
        <fullName evidence="1">Uncharacterized protein</fullName>
    </submittedName>
</protein>
<gene>
    <name evidence="1" type="ORF">RHMOL_Rhmol11G0043200</name>
</gene>
<reference evidence="1" key="1">
    <citation type="submission" date="2022-02" db="EMBL/GenBank/DDBJ databases">
        <title>Plant Genome Project.</title>
        <authorList>
            <person name="Zhang R.-G."/>
        </authorList>
    </citation>
    <scope>NUCLEOTIDE SEQUENCE</scope>
    <source>
        <strain evidence="1">AT1</strain>
    </source>
</reference>
<evidence type="ECO:0000313" key="1">
    <source>
        <dbReference type="EMBL" id="KAI8530265.1"/>
    </source>
</evidence>